<dbReference type="PROSITE" id="PS50011">
    <property type="entry name" value="PROTEIN_KINASE_DOM"/>
    <property type="match status" value="1"/>
</dbReference>
<dbReference type="InterPro" id="IPR008271">
    <property type="entry name" value="Ser/Thr_kinase_AS"/>
</dbReference>
<evidence type="ECO:0000256" key="13">
    <source>
        <dbReference type="ARBA" id="ARBA00023157"/>
    </source>
</evidence>
<dbReference type="GO" id="GO:0004674">
    <property type="term" value="F:protein serine/threonine kinase activity"/>
    <property type="evidence" value="ECO:0007669"/>
    <property type="project" value="UniProtKB-KW"/>
</dbReference>
<dbReference type="InterPro" id="IPR001245">
    <property type="entry name" value="Ser-Thr/Tyr_kinase_cat_dom"/>
</dbReference>
<evidence type="ECO:0000256" key="8">
    <source>
        <dbReference type="ARBA" id="ARBA00022741"/>
    </source>
</evidence>
<dbReference type="PANTHER" id="PTHR27002:SF76">
    <property type="entry name" value="OS10G0136400 PROTEIN"/>
    <property type="match status" value="1"/>
</dbReference>
<evidence type="ECO:0000256" key="9">
    <source>
        <dbReference type="ARBA" id="ARBA00022777"/>
    </source>
</evidence>
<keyword evidence="3" id="KW-0723">Serine/threonine-protein kinase</keyword>
<evidence type="ECO:0000256" key="15">
    <source>
        <dbReference type="ARBA" id="ARBA00047899"/>
    </source>
</evidence>
<feature type="domain" description="Protein kinase" evidence="18">
    <location>
        <begin position="176"/>
        <end position="463"/>
    </location>
</feature>
<dbReference type="FunFam" id="3.30.200.20:FF:000195">
    <property type="entry name" value="G-type lectin S-receptor-like serine/threonine-protein kinase"/>
    <property type="match status" value="1"/>
</dbReference>
<keyword evidence="4" id="KW-0808">Transferase</keyword>
<keyword evidence="14" id="KW-0325">Glycoprotein</keyword>
<evidence type="ECO:0000256" key="6">
    <source>
        <dbReference type="ARBA" id="ARBA00022729"/>
    </source>
</evidence>
<evidence type="ECO:0000256" key="4">
    <source>
        <dbReference type="ARBA" id="ARBA00022679"/>
    </source>
</evidence>
<evidence type="ECO:0000313" key="20">
    <source>
        <dbReference type="EMBL" id="KAG2655260.1"/>
    </source>
</evidence>
<evidence type="ECO:0000256" key="11">
    <source>
        <dbReference type="ARBA" id="ARBA00022989"/>
    </source>
</evidence>
<comment type="subcellular location">
    <subcellularLocation>
        <location evidence="1">Membrane</location>
        <topology evidence="1">Single-pass membrane protein</topology>
    </subcellularLocation>
</comment>
<evidence type="ECO:0000256" key="3">
    <source>
        <dbReference type="ARBA" id="ARBA00022527"/>
    </source>
</evidence>
<dbReference type="InterPro" id="IPR000719">
    <property type="entry name" value="Prot_kinase_dom"/>
</dbReference>
<reference evidence="20" key="1">
    <citation type="submission" date="2020-05" db="EMBL/GenBank/DDBJ databases">
        <title>WGS assembly of Panicum virgatum.</title>
        <authorList>
            <person name="Lovell J.T."/>
            <person name="Jenkins J."/>
            <person name="Shu S."/>
            <person name="Juenger T.E."/>
            <person name="Schmutz J."/>
        </authorList>
    </citation>
    <scope>NUCLEOTIDE SEQUENCE</scope>
    <source>
        <strain evidence="20">AP13</strain>
    </source>
</reference>
<dbReference type="PANTHER" id="PTHR27002">
    <property type="entry name" value="RECEPTOR-LIKE SERINE/THREONINE-PROTEIN KINASE SD1-8"/>
    <property type="match status" value="1"/>
</dbReference>
<evidence type="ECO:0000256" key="14">
    <source>
        <dbReference type="ARBA" id="ARBA00023180"/>
    </source>
</evidence>
<evidence type="ECO:0000256" key="17">
    <source>
        <dbReference type="SAM" id="Phobius"/>
    </source>
</evidence>
<accession>A0A8T0X598</accession>
<feature type="transmembrane region" description="Helical" evidence="17">
    <location>
        <begin position="100"/>
        <end position="121"/>
    </location>
</feature>
<evidence type="ECO:0000256" key="1">
    <source>
        <dbReference type="ARBA" id="ARBA00004167"/>
    </source>
</evidence>
<keyword evidence="8" id="KW-0547">Nucleotide-binding</keyword>
<dbReference type="InterPro" id="IPR038408">
    <property type="entry name" value="GNK2_sf"/>
</dbReference>
<dbReference type="Proteomes" id="UP000823388">
    <property type="component" value="Chromosome 1K"/>
</dbReference>
<feature type="domain" description="Gnk2-homologous" evidence="19">
    <location>
        <begin position="1"/>
        <end position="64"/>
    </location>
</feature>
<dbReference type="Pfam" id="PF07714">
    <property type="entry name" value="PK_Tyr_Ser-Thr"/>
    <property type="match status" value="1"/>
</dbReference>
<evidence type="ECO:0000256" key="10">
    <source>
        <dbReference type="ARBA" id="ARBA00022840"/>
    </source>
</evidence>
<comment type="catalytic activity">
    <reaction evidence="15">
        <text>L-threonyl-[protein] + ATP = O-phospho-L-threonyl-[protein] + ADP + H(+)</text>
        <dbReference type="Rhea" id="RHEA:46608"/>
        <dbReference type="Rhea" id="RHEA-COMP:11060"/>
        <dbReference type="Rhea" id="RHEA-COMP:11605"/>
        <dbReference type="ChEBI" id="CHEBI:15378"/>
        <dbReference type="ChEBI" id="CHEBI:30013"/>
        <dbReference type="ChEBI" id="CHEBI:30616"/>
        <dbReference type="ChEBI" id="CHEBI:61977"/>
        <dbReference type="ChEBI" id="CHEBI:456216"/>
        <dbReference type="EC" id="2.7.11.1"/>
    </reaction>
</comment>
<evidence type="ECO:0000256" key="12">
    <source>
        <dbReference type="ARBA" id="ARBA00023136"/>
    </source>
</evidence>
<protein>
    <recommendedName>
        <fullName evidence="2">non-specific serine/threonine protein kinase</fullName>
        <ecNumber evidence="2">2.7.11.1</ecNumber>
    </recommendedName>
</protein>
<keyword evidence="10" id="KW-0067">ATP-binding</keyword>
<dbReference type="GO" id="GO:0005524">
    <property type="term" value="F:ATP binding"/>
    <property type="evidence" value="ECO:0007669"/>
    <property type="project" value="UniProtKB-KW"/>
</dbReference>
<keyword evidence="13" id="KW-1015">Disulfide bond</keyword>
<dbReference type="Gene3D" id="3.30.430.20">
    <property type="entry name" value="Gnk2 domain, C-X8-C-X2-C motif"/>
    <property type="match status" value="1"/>
</dbReference>
<dbReference type="Gene3D" id="1.10.510.10">
    <property type="entry name" value="Transferase(Phosphotransferase) domain 1"/>
    <property type="match status" value="1"/>
</dbReference>
<keyword evidence="5 17" id="KW-0812">Transmembrane</keyword>
<evidence type="ECO:0000313" key="21">
    <source>
        <dbReference type="Proteomes" id="UP000823388"/>
    </source>
</evidence>
<keyword evidence="12 17" id="KW-0472">Membrane</keyword>
<name>A0A8T0X598_PANVG</name>
<keyword evidence="9" id="KW-0418">Kinase</keyword>
<dbReference type="CDD" id="cd14066">
    <property type="entry name" value="STKc_IRAK"/>
    <property type="match status" value="1"/>
</dbReference>
<evidence type="ECO:0000259" key="19">
    <source>
        <dbReference type="PROSITE" id="PS51473"/>
    </source>
</evidence>
<evidence type="ECO:0000256" key="5">
    <source>
        <dbReference type="ARBA" id="ARBA00022692"/>
    </source>
</evidence>
<dbReference type="PROSITE" id="PS00108">
    <property type="entry name" value="PROTEIN_KINASE_ST"/>
    <property type="match status" value="1"/>
</dbReference>
<dbReference type="EMBL" id="CM029037">
    <property type="protein sequence ID" value="KAG2655260.1"/>
    <property type="molecule type" value="Genomic_DNA"/>
</dbReference>
<evidence type="ECO:0000256" key="7">
    <source>
        <dbReference type="ARBA" id="ARBA00022737"/>
    </source>
</evidence>
<organism evidence="20 21">
    <name type="scientific">Panicum virgatum</name>
    <name type="common">Blackwell switchgrass</name>
    <dbReference type="NCBI Taxonomy" id="38727"/>
    <lineage>
        <taxon>Eukaryota</taxon>
        <taxon>Viridiplantae</taxon>
        <taxon>Streptophyta</taxon>
        <taxon>Embryophyta</taxon>
        <taxon>Tracheophyta</taxon>
        <taxon>Spermatophyta</taxon>
        <taxon>Magnoliopsida</taxon>
        <taxon>Liliopsida</taxon>
        <taxon>Poales</taxon>
        <taxon>Poaceae</taxon>
        <taxon>PACMAD clade</taxon>
        <taxon>Panicoideae</taxon>
        <taxon>Panicodae</taxon>
        <taxon>Paniceae</taxon>
        <taxon>Panicinae</taxon>
        <taxon>Panicum</taxon>
        <taxon>Panicum sect. Hiantes</taxon>
    </lineage>
</organism>
<keyword evidence="6" id="KW-0732">Signal</keyword>
<dbReference type="GO" id="GO:0005886">
    <property type="term" value="C:plasma membrane"/>
    <property type="evidence" value="ECO:0007669"/>
    <property type="project" value="TreeGrafter"/>
</dbReference>
<keyword evidence="7" id="KW-0677">Repeat</keyword>
<dbReference type="SMART" id="SM00220">
    <property type="entry name" value="S_TKc"/>
    <property type="match status" value="1"/>
</dbReference>
<proteinExistence type="predicted"/>
<dbReference type="FunFam" id="1.10.510.10:FF:000129">
    <property type="entry name" value="cysteine-rich receptor-like protein kinase 10"/>
    <property type="match status" value="1"/>
</dbReference>
<dbReference type="InterPro" id="IPR011009">
    <property type="entry name" value="Kinase-like_dom_sf"/>
</dbReference>
<dbReference type="AlphaFoldDB" id="A0A8T0X598"/>
<gene>
    <name evidence="20" type="ORF">PVAP13_1KG000025</name>
</gene>
<dbReference type="PROSITE" id="PS51473">
    <property type="entry name" value="GNK2"/>
    <property type="match status" value="1"/>
</dbReference>
<comment type="caution">
    <text evidence="20">The sequence shown here is derived from an EMBL/GenBank/DDBJ whole genome shotgun (WGS) entry which is preliminary data.</text>
</comment>
<evidence type="ECO:0000256" key="2">
    <source>
        <dbReference type="ARBA" id="ARBA00012513"/>
    </source>
</evidence>
<dbReference type="GO" id="GO:0006950">
    <property type="term" value="P:response to stress"/>
    <property type="evidence" value="ECO:0007669"/>
    <property type="project" value="UniProtKB-ARBA"/>
</dbReference>
<keyword evidence="11 17" id="KW-1133">Transmembrane helix</keyword>
<dbReference type="SUPFAM" id="SSF56112">
    <property type="entry name" value="Protein kinase-like (PK-like)"/>
    <property type="match status" value="1"/>
</dbReference>
<dbReference type="InterPro" id="IPR002902">
    <property type="entry name" value="GNK2"/>
</dbReference>
<dbReference type="Gene3D" id="3.30.200.20">
    <property type="entry name" value="Phosphorylase Kinase, domain 1"/>
    <property type="match status" value="1"/>
</dbReference>
<evidence type="ECO:0000259" key="18">
    <source>
        <dbReference type="PROSITE" id="PS50011"/>
    </source>
</evidence>
<comment type="catalytic activity">
    <reaction evidence="16">
        <text>L-seryl-[protein] + ATP = O-phospho-L-seryl-[protein] + ADP + H(+)</text>
        <dbReference type="Rhea" id="RHEA:17989"/>
        <dbReference type="Rhea" id="RHEA-COMP:9863"/>
        <dbReference type="Rhea" id="RHEA-COMP:11604"/>
        <dbReference type="ChEBI" id="CHEBI:15378"/>
        <dbReference type="ChEBI" id="CHEBI:29999"/>
        <dbReference type="ChEBI" id="CHEBI:30616"/>
        <dbReference type="ChEBI" id="CHEBI:83421"/>
        <dbReference type="ChEBI" id="CHEBI:456216"/>
        <dbReference type="EC" id="2.7.11.1"/>
    </reaction>
</comment>
<sequence>MDGSSGAVRTTLYPLAQCTPDQSAADCLACLQGLVGVLNATTSVRLGGQIHILRCHLKYENMRFFNDDNASMVRITPSSSVTPAPPAPTTNKTTRARPPWVIPLIVAPPVAALLYFVVFYCRRRRTRRRSRYTRGNVRFLRQNNLQHQGVDWEMEAELSEFSVFDFDDILDATDNFSEENKLGEGGFGPVYKGVFPDGVEIAVKRLASHSGQGFVEFKNEVQLIAKLQHTNLVKLLGCCSQGDEKILVYEYLPNKSLDFFIFDETRKTLLDWNKRLDIIEGIAEGLLYLHKHSRLRVIHRDLKPSNILLDNEMNPKISDFGLAKIFSSNNTEESTTRRVVGTYGYMAPEYASDGLFSIKSDVFSFGVLLLEILSGKRNSDSQECGDFINVLGYAWQLYEEERWSELIDTSLVPMHNLAEIRRCMNIALLCVQENAADRPTMLDVVAMLSSKTKILAEPKHPAYFNVRVGIEVASTTTTQSCSINDMTISITTAR</sequence>
<evidence type="ECO:0000256" key="16">
    <source>
        <dbReference type="ARBA" id="ARBA00048679"/>
    </source>
</evidence>
<dbReference type="EC" id="2.7.11.1" evidence="2"/>
<dbReference type="CDD" id="cd23509">
    <property type="entry name" value="Gnk2-like"/>
    <property type="match status" value="1"/>
</dbReference>
<keyword evidence="21" id="KW-1185">Reference proteome</keyword>